<dbReference type="InterPro" id="IPR008081">
    <property type="entry name" value="Cytoplasmic_FMR1-int"/>
</dbReference>
<dbReference type="PANTHER" id="PTHR12195">
    <property type="entry name" value="CYTOPLASMIC FMR1-INTERACTING PROTEIN-RELATED"/>
    <property type="match status" value="1"/>
</dbReference>
<reference evidence="1 2" key="1">
    <citation type="journal article" date="2021" name="Nat. Plants">
        <title>The Taxus genome provides insights into paclitaxel biosynthesis.</title>
        <authorList>
            <person name="Xiong X."/>
            <person name="Gou J."/>
            <person name="Liao Q."/>
            <person name="Li Y."/>
            <person name="Zhou Q."/>
            <person name="Bi G."/>
            <person name="Li C."/>
            <person name="Du R."/>
            <person name="Wang X."/>
            <person name="Sun T."/>
            <person name="Guo L."/>
            <person name="Liang H."/>
            <person name="Lu P."/>
            <person name="Wu Y."/>
            <person name="Zhang Z."/>
            <person name="Ro D.K."/>
            <person name="Shang Y."/>
            <person name="Huang S."/>
            <person name="Yan J."/>
        </authorList>
    </citation>
    <scope>NUCLEOTIDE SEQUENCE [LARGE SCALE GENOMIC DNA]</scope>
    <source>
        <strain evidence="1">Ta-2019</strain>
    </source>
</reference>
<protein>
    <submittedName>
        <fullName evidence="1">Uncharacterized protein</fullName>
    </submittedName>
</protein>
<dbReference type="Proteomes" id="UP000824469">
    <property type="component" value="Unassembled WGS sequence"/>
</dbReference>
<gene>
    <name evidence="1" type="ORF">KI387_006594</name>
</gene>
<dbReference type="GO" id="GO:0030833">
    <property type="term" value="P:regulation of actin filament polymerization"/>
    <property type="evidence" value="ECO:0007669"/>
    <property type="project" value="InterPro"/>
</dbReference>
<accession>A0AA38GP99</accession>
<name>A0AA38GP99_TAXCH</name>
<sequence length="188" mass="21483">MMENMPVLCTHIPKVAMQQSQQEIMSFIKVFEDRREDGKYARVVHDDHGLCKVFCGEPIEDSISNQQQFGDSVAWGGCTITYLLSQQLHFELFDFVYQMLNVAESESVPISYPTILERSKQAHYGQDLETFLENAKKARRLNNHVFSMLKARSPLEDKMACAIKQSGAPVPRIKYSNTLSAFETLPQK</sequence>
<dbReference type="EMBL" id="JAHRHJ020000002">
    <property type="protein sequence ID" value="KAH9326416.1"/>
    <property type="molecule type" value="Genomic_DNA"/>
</dbReference>
<dbReference type="Pfam" id="PF05994">
    <property type="entry name" value="FragX_IP"/>
    <property type="match status" value="1"/>
</dbReference>
<keyword evidence="2" id="KW-1185">Reference proteome</keyword>
<dbReference type="GO" id="GO:0031267">
    <property type="term" value="F:small GTPase binding"/>
    <property type="evidence" value="ECO:0007669"/>
    <property type="project" value="InterPro"/>
</dbReference>
<feature type="non-terminal residue" evidence="1">
    <location>
        <position position="1"/>
    </location>
</feature>
<evidence type="ECO:0000313" key="1">
    <source>
        <dbReference type="EMBL" id="KAH9326416.1"/>
    </source>
</evidence>
<dbReference type="AlphaFoldDB" id="A0AA38GP99"/>
<evidence type="ECO:0000313" key="2">
    <source>
        <dbReference type="Proteomes" id="UP000824469"/>
    </source>
</evidence>
<comment type="caution">
    <text evidence="1">The sequence shown here is derived from an EMBL/GenBank/DDBJ whole genome shotgun (WGS) entry which is preliminary data.</text>
</comment>
<proteinExistence type="predicted"/>
<organism evidence="1 2">
    <name type="scientific">Taxus chinensis</name>
    <name type="common">Chinese yew</name>
    <name type="synonym">Taxus wallichiana var. chinensis</name>
    <dbReference type="NCBI Taxonomy" id="29808"/>
    <lineage>
        <taxon>Eukaryota</taxon>
        <taxon>Viridiplantae</taxon>
        <taxon>Streptophyta</taxon>
        <taxon>Embryophyta</taxon>
        <taxon>Tracheophyta</taxon>
        <taxon>Spermatophyta</taxon>
        <taxon>Pinopsida</taxon>
        <taxon>Pinidae</taxon>
        <taxon>Conifers II</taxon>
        <taxon>Cupressales</taxon>
        <taxon>Taxaceae</taxon>
        <taxon>Taxus</taxon>
    </lineage>
</organism>